<dbReference type="OrthoDB" id="9805416at2"/>
<keyword evidence="1" id="KW-0560">Oxidoreductase</keyword>
<proteinExistence type="predicted"/>
<dbReference type="InterPro" id="IPR006140">
    <property type="entry name" value="D-isomer_DH_NAD-bd"/>
</dbReference>
<organism evidence="4 5">
    <name type="scientific">Pontibacter indicus</name>
    <dbReference type="NCBI Taxonomy" id="1317125"/>
    <lineage>
        <taxon>Bacteria</taxon>
        <taxon>Pseudomonadati</taxon>
        <taxon>Bacteroidota</taxon>
        <taxon>Cytophagia</taxon>
        <taxon>Cytophagales</taxon>
        <taxon>Hymenobacteraceae</taxon>
        <taxon>Pontibacter</taxon>
    </lineage>
</organism>
<dbReference type="GO" id="GO:0016616">
    <property type="term" value="F:oxidoreductase activity, acting on the CH-OH group of donors, NAD or NADP as acceptor"/>
    <property type="evidence" value="ECO:0007669"/>
    <property type="project" value="UniProtKB-ARBA"/>
</dbReference>
<dbReference type="Pfam" id="PF02826">
    <property type="entry name" value="2-Hacid_dh_C"/>
    <property type="match status" value="1"/>
</dbReference>
<dbReference type="PROSITE" id="PS00671">
    <property type="entry name" value="D_2_HYDROXYACID_DH_3"/>
    <property type="match status" value="1"/>
</dbReference>
<evidence type="ECO:0000259" key="3">
    <source>
        <dbReference type="Pfam" id="PF02826"/>
    </source>
</evidence>
<dbReference type="Gene3D" id="3.40.50.720">
    <property type="entry name" value="NAD(P)-binding Rossmann-like Domain"/>
    <property type="match status" value="2"/>
</dbReference>
<dbReference type="GO" id="GO:0051287">
    <property type="term" value="F:NAD binding"/>
    <property type="evidence" value="ECO:0007669"/>
    <property type="project" value="InterPro"/>
</dbReference>
<keyword evidence="2" id="KW-0520">NAD</keyword>
<dbReference type="SUPFAM" id="SSF52283">
    <property type="entry name" value="Formate/glycerate dehydrogenase catalytic domain-like"/>
    <property type="match status" value="1"/>
</dbReference>
<dbReference type="InterPro" id="IPR029753">
    <property type="entry name" value="D-isomer_DH_CS"/>
</dbReference>
<name>A0A1R3X2P1_9BACT</name>
<dbReference type="RefSeq" id="WP_076666862.1">
    <property type="nucleotide sequence ID" value="NZ_FTPP01000001.1"/>
</dbReference>
<dbReference type="Proteomes" id="UP000187181">
    <property type="component" value="Unassembled WGS sequence"/>
</dbReference>
<gene>
    <name evidence="4" type="ORF">SAMN05444128_1362</name>
</gene>
<dbReference type="CDD" id="cd12164">
    <property type="entry name" value="GDH_like_2"/>
    <property type="match status" value="1"/>
</dbReference>
<evidence type="ECO:0000313" key="4">
    <source>
        <dbReference type="EMBL" id="SIT84156.1"/>
    </source>
</evidence>
<keyword evidence="4" id="KW-0670">Pyruvate</keyword>
<dbReference type="SUPFAM" id="SSF51735">
    <property type="entry name" value="NAD(P)-binding Rossmann-fold domains"/>
    <property type="match status" value="1"/>
</dbReference>
<evidence type="ECO:0000313" key="5">
    <source>
        <dbReference type="Proteomes" id="UP000187181"/>
    </source>
</evidence>
<dbReference type="InterPro" id="IPR036291">
    <property type="entry name" value="NAD(P)-bd_dom_sf"/>
</dbReference>
<accession>A0A1R3X2P1</accession>
<dbReference type="STRING" id="1317125.SAMN05444128_1362"/>
<evidence type="ECO:0000256" key="1">
    <source>
        <dbReference type="ARBA" id="ARBA00023002"/>
    </source>
</evidence>
<sequence length="310" mass="34460">MSITIFSQGRNTSRWESALKERRPGLEVYVYPNTAPPADQVEFALAWNHPPGVFTSFPNLKCIASTGAGVDHILRDPELPEGIQITRIVDEDLTQDMATFVTAQVLNHVRGLHRYKEAQRSHTWKQHSYKRTAEVVIGVMGMGVLGAHTAQQLSKLGFKVNGWSRSPKLIEGIGAYAGTEELTAFLEKANILICLLPLTKDTANILNKDTFSKLPKGAYIINVARGEHVVDEDLIDMLDNGHLSGASLDVFREEPLPEEHPFWEHPLIHVTPHIASITNPASAVSQILENYDRMRHGESLINVVSKTKGY</sequence>
<protein>
    <submittedName>
        <fullName evidence="4">Glyoxylate/hydroxypyruvate reductase A</fullName>
    </submittedName>
</protein>
<evidence type="ECO:0000256" key="2">
    <source>
        <dbReference type="ARBA" id="ARBA00023027"/>
    </source>
</evidence>
<dbReference type="EMBL" id="FTPP01000001">
    <property type="protein sequence ID" value="SIT84156.1"/>
    <property type="molecule type" value="Genomic_DNA"/>
</dbReference>
<reference evidence="5" key="1">
    <citation type="submission" date="2017-01" db="EMBL/GenBank/DDBJ databases">
        <authorList>
            <person name="Varghese N."/>
            <person name="Submissions S."/>
        </authorList>
    </citation>
    <scope>NUCLEOTIDE SEQUENCE [LARGE SCALE GENOMIC DNA]</scope>
    <source>
        <strain evidence="5">LP100</strain>
    </source>
</reference>
<keyword evidence="5" id="KW-1185">Reference proteome</keyword>
<dbReference type="PANTHER" id="PTHR43333:SF1">
    <property type="entry name" value="D-ISOMER SPECIFIC 2-HYDROXYACID DEHYDROGENASE NAD-BINDING DOMAIN-CONTAINING PROTEIN"/>
    <property type="match status" value="1"/>
</dbReference>
<dbReference type="PANTHER" id="PTHR43333">
    <property type="entry name" value="2-HACID_DH_C DOMAIN-CONTAINING PROTEIN"/>
    <property type="match status" value="1"/>
</dbReference>
<dbReference type="AlphaFoldDB" id="A0A1R3X2P1"/>
<feature type="domain" description="D-isomer specific 2-hydroxyacid dehydrogenase NAD-binding" evidence="3">
    <location>
        <begin position="103"/>
        <end position="275"/>
    </location>
</feature>